<dbReference type="SMART" id="SM00849">
    <property type="entry name" value="Lactamase_B"/>
    <property type="match status" value="1"/>
</dbReference>
<organism evidence="5 6">
    <name type="scientific">Paenibacillus antri</name>
    <dbReference type="NCBI Taxonomy" id="2582848"/>
    <lineage>
        <taxon>Bacteria</taxon>
        <taxon>Bacillati</taxon>
        <taxon>Bacillota</taxon>
        <taxon>Bacilli</taxon>
        <taxon>Bacillales</taxon>
        <taxon>Paenibacillaceae</taxon>
        <taxon>Paenibacillus</taxon>
    </lineage>
</organism>
<dbReference type="PANTHER" id="PTHR42951">
    <property type="entry name" value="METALLO-BETA-LACTAMASE DOMAIN-CONTAINING"/>
    <property type="match status" value="1"/>
</dbReference>
<dbReference type="EMBL" id="VCIW01000022">
    <property type="protein sequence ID" value="TLS49330.1"/>
    <property type="molecule type" value="Genomic_DNA"/>
</dbReference>
<comment type="catalytic activity">
    <reaction evidence="3">
        <text>3',5'-cyclic UMP + H2O = UMP + H(+)</text>
        <dbReference type="Rhea" id="RHEA:70575"/>
        <dbReference type="ChEBI" id="CHEBI:15377"/>
        <dbReference type="ChEBI" id="CHEBI:15378"/>
        <dbReference type="ChEBI" id="CHEBI:57865"/>
        <dbReference type="ChEBI" id="CHEBI:184387"/>
    </reaction>
    <physiologicalReaction direction="left-to-right" evidence="3">
        <dbReference type="Rhea" id="RHEA:70576"/>
    </physiologicalReaction>
</comment>
<dbReference type="OrthoDB" id="420651at2"/>
<sequence>MIHSLTPRFLYMPADGSVDRPILGAVLGNERMLYIDAGNSKRHTAAFREGVRAAAGATRDAVTALTHWHWDHSFGASVDAVPLLSHARTRDKLATQVGLDWSDAAIDERVSAGTEIEFCATYMKKEFGDDRDDIEVRLPDATFEGSMTLHLGGVSCRIDRVGGVHADDSCLFYVPEEKILFIGDALGPAIYDGPRYYKADDLLRLVDLVRAYDAEWYIESHYKPVDRATFWAEMKEFETLAKLALAHGEDEGRIARELAEALGRELTESDRQTVSQFSLGARRS</sequence>
<keyword evidence="5" id="KW-0378">Hydrolase</keyword>
<feature type="domain" description="Metallo-beta-lactamase" evidence="4">
    <location>
        <begin position="21"/>
        <end position="221"/>
    </location>
</feature>
<dbReference type="InterPro" id="IPR036866">
    <property type="entry name" value="RibonucZ/Hydroxyglut_hydro"/>
</dbReference>
<comment type="function">
    <text evidence="2">Counteracts the endogenous Pycsar antiviral defense system. Phosphodiesterase that enables metal-dependent hydrolysis of host cyclic nucleotide Pycsar defense signals such as cCMP and cUMP.</text>
</comment>
<dbReference type="Proteomes" id="UP000309676">
    <property type="component" value="Unassembled WGS sequence"/>
</dbReference>
<evidence type="ECO:0000256" key="1">
    <source>
        <dbReference type="ARBA" id="ARBA00034221"/>
    </source>
</evidence>
<proteinExistence type="predicted"/>
<dbReference type="RefSeq" id="WP_138197307.1">
    <property type="nucleotide sequence ID" value="NZ_VCIW01000022.1"/>
</dbReference>
<dbReference type="InterPro" id="IPR001279">
    <property type="entry name" value="Metallo-B-lactamas"/>
</dbReference>
<name>A0A5R9G5B9_9BACL</name>
<comment type="catalytic activity">
    <reaction evidence="1">
        <text>3',5'-cyclic CMP + H2O = CMP + H(+)</text>
        <dbReference type="Rhea" id="RHEA:72675"/>
        <dbReference type="ChEBI" id="CHEBI:15377"/>
        <dbReference type="ChEBI" id="CHEBI:15378"/>
        <dbReference type="ChEBI" id="CHEBI:58003"/>
        <dbReference type="ChEBI" id="CHEBI:60377"/>
    </reaction>
    <physiologicalReaction direction="left-to-right" evidence="1">
        <dbReference type="Rhea" id="RHEA:72676"/>
    </physiologicalReaction>
</comment>
<gene>
    <name evidence="5" type="ORF">FE782_26120</name>
</gene>
<evidence type="ECO:0000259" key="4">
    <source>
        <dbReference type="SMART" id="SM00849"/>
    </source>
</evidence>
<keyword evidence="6" id="KW-1185">Reference proteome</keyword>
<reference evidence="5 6" key="1">
    <citation type="submission" date="2019-05" db="EMBL/GenBank/DDBJ databases">
        <authorList>
            <person name="Narsing Rao M.P."/>
            <person name="Li W.J."/>
        </authorList>
    </citation>
    <scope>NUCLEOTIDE SEQUENCE [LARGE SCALE GENOMIC DNA]</scope>
    <source>
        <strain evidence="5 6">SYSU_K30003</strain>
    </source>
</reference>
<evidence type="ECO:0000256" key="3">
    <source>
        <dbReference type="ARBA" id="ARBA00048505"/>
    </source>
</evidence>
<dbReference type="PANTHER" id="PTHR42951:SF4">
    <property type="entry name" value="ACYL-COENZYME A THIOESTERASE MBLAC2"/>
    <property type="match status" value="1"/>
</dbReference>
<accession>A0A5R9G5B9</accession>
<dbReference type="GO" id="GO:0016787">
    <property type="term" value="F:hydrolase activity"/>
    <property type="evidence" value="ECO:0007669"/>
    <property type="project" value="UniProtKB-KW"/>
</dbReference>
<dbReference type="Gene3D" id="3.60.15.10">
    <property type="entry name" value="Ribonuclease Z/Hydroxyacylglutathione hydrolase-like"/>
    <property type="match status" value="1"/>
</dbReference>
<dbReference type="SUPFAM" id="SSF56281">
    <property type="entry name" value="Metallo-hydrolase/oxidoreductase"/>
    <property type="match status" value="1"/>
</dbReference>
<evidence type="ECO:0000256" key="2">
    <source>
        <dbReference type="ARBA" id="ARBA00034301"/>
    </source>
</evidence>
<protein>
    <submittedName>
        <fullName evidence="5">MBL fold metallo-hydrolase</fullName>
    </submittedName>
</protein>
<dbReference type="InterPro" id="IPR050855">
    <property type="entry name" value="NDM-1-like"/>
</dbReference>
<dbReference type="AlphaFoldDB" id="A0A5R9G5B9"/>
<comment type="caution">
    <text evidence="5">The sequence shown here is derived from an EMBL/GenBank/DDBJ whole genome shotgun (WGS) entry which is preliminary data.</text>
</comment>
<evidence type="ECO:0000313" key="6">
    <source>
        <dbReference type="Proteomes" id="UP000309676"/>
    </source>
</evidence>
<evidence type="ECO:0000313" key="5">
    <source>
        <dbReference type="EMBL" id="TLS49330.1"/>
    </source>
</evidence>